<dbReference type="EMBL" id="JAMYWD010000004">
    <property type="protein sequence ID" value="KAJ4973726.1"/>
    <property type="molecule type" value="Genomic_DNA"/>
</dbReference>
<gene>
    <name evidence="1" type="ORF">NE237_006900</name>
</gene>
<evidence type="ECO:0000313" key="1">
    <source>
        <dbReference type="EMBL" id="KAJ4973726.1"/>
    </source>
</evidence>
<comment type="caution">
    <text evidence="1">The sequence shown here is derived from an EMBL/GenBank/DDBJ whole genome shotgun (WGS) entry which is preliminary data.</text>
</comment>
<evidence type="ECO:0000313" key="2">
    <source>
        <dbReference type="Proteomes" id="UP001141806"/>
    </source>
</evidence>
<organism evidence="1 2">
    <name type="scientific">Protea cynaroides</name>
    <dbReference type="NCBI Taxonomy" id="273540"/>
    <lineage>
        <taxon>Eukaryota</taxon>
        <taxon>Viridiplantae</taxon>
        <taxon>Streptophyta</taxon>
        <taxon>Embryophyta</taxon>
        <taxon>Tracheophyta</taxon>
        <taxon>Spermatophyta</taxon>
        <taxon>Magnoliopsida</taxon>
        <taxon>Proteales</taxon>
        <taxon>Proteaceae</taxon>
        <taxon>Protea</taxon>
    </lineage>
</organism>
<protein>
    <submittedName>
        <fullName evidence="1">Uncharacterized protein</fullName>
    </submittedName>
</protein>
<accession>A0A9Q0KNY7</accession>
<proteinExistence type="predicted"/>
<name>A0A9Q0KNY7_9MAGN</name>
<keyword evidence="2" id="KW-1185">Reference proteome</keyword>
<sequence>MVSLQRAELSRFLGLAETIYRIAGGVTRSGESREVMAEYHWTQVETMGREVMAEYHWTRVETMADLVAEARYFAKGQLGKMVVVKGFRRQSGKYSVGDHVLLSHVRFDTAKHVVALGAGDSHRQGLPEERQNATKVVNGRILSESGR</sequence>
<dbReference type="Proteomes" id="UP001141806">
    <property type="component" value="Unassembled WGS sequence"/>
</dbReference>
<dbReference type="AlphaFoldDB" id="A0A9Q0KNY7"/>
<reference evidence="1" key="1">
    <citation type="journal article" date="2023" name="Plant J.">
        <title>The genome of the king protea, Protea cynaroides.</title>
        <authorList>
            <person name="Chang J."/>
            <person name="Duong T.A."/>
            <person name="Schoeman C."/>
            <person name="Ma X."/>
            <person name="Roodt D."/>
            <person name="Barker N."/>
            <person name="Li Z."/>
            <person name="Van de Peer Y."/>
            <person name="Mizrachi E."/>
        </authorList>
    </citation>
    <scope>NUCLEOTIDE SEQUENCE</scope>
    <source>
        <tissue evidence="1">Young leaves</tissue>
    </source>
</reference>